<dbReference type="EMBL" id="JADIKC010000003">
    <property type="protein sequence ID" value="MBM7121440.1"/>
    <property type="molecule type" value="Genomic_DNA"/>
</dbReference>
<dbReference type="Pfam" id="PF13240">
    <property type="entry name" value="Zn_Ribbon_1"/>
    <property type="match status" value="1"/>
</dbReference>
<sequence length="187" mass="19851">MVLVTCPHCGAKVDDPSGTCPKCGLPISQAPSPPGDDARGKKPSAYAPLLPALVGAILVAGAIAAVWSIHDHMTKTAAHVTVPAARDAKADEVRISESMRRATLGNIILRQAQVHEDNYKLDSATLMEDGAICYRYHARNESGEMIAETAVVTPDSKMAMGDTAAKREVWEESCSGRGTDVTLRIGR</sequence>
<evidence type="ECO:0000256" key="1">
    <source>
        <dbReference type="SAM" id="Phobius"/>
    </source>
</evidence>
<organism evidence="3 4">
    <name type="scientific">Dyella kyungheensis</name>
    <dbReference type="NCBI Taxonomy" id="1242174"/>
    <lineage>
        <taxon>Bacteria</taxon>
        <taxon>Pseudomonadati</taxon>
        <taxon>Pseudomonadota</taxon>
        <taxon>Gammaproteobacteria</taxon>
        <taxon>Lysobacterales</taxon>
        <taxon>Rhodanobacteraceae</taxon>
        <taxon>Dyella</taxon>
    </lineage>
</organism>
<evidence type="ECO:0000313" key="4">
    <source>
        <dbReference type="Proteomes" id="UP001430065"/>
    </source>
</evidence>
<reference evidence="3 4" key="1">
    <citation type="submission" date="2020-10" db="EMBL/GenBank/DDBJ databases">
        <title>Phylogeny of dyella-like bacteria.</title>
        <authorList>
            <person name="Fu J."/>
        </authorList>
    </citation>
    <scope>NUCLEOTIDE SEQUENCE [LARGE SCALE GENOMIC DNA]</scope>
    <source>
        <strain evidence="3 4">THG-B117</strain>
    </source>
</reference>
<evidence type="ECO:0000313" key="3">
    <source>
        <dbReference type="EMBL" id="MBM7121440.1"/>
    </source>
</evidence>
<feature type="transmembrane region" description="Helical" evidence="1">
    <location>
        <begin position="49"/>
        <end position="69"/>
    </location>
</feature>
<feature type="domain" description="Zinc-ribbon" evidence="2">
    <location>
        <begin position="6"/>
        <end position="26"/>
    </location>
</feature>
<dbReference type="InterPro" id="IPR026870">
    <property type="entry name" value="Zinc_ribbon_dom"/>
</dbReference>
<gene>
    <name evidence="3" type="ORF">ISP20_09770</name>
</gene>
<evidence type="ECO:0000259" key="2">
    <source>
        <dbReference type="Pfam" id="PF13240"/>
    </source>
</evidence>
<comment type="caution">
    <text evidence="3">The sequence shown here is derived from an EMBL/GenBank/DDBJ whole genome shotgun (WGS) entry which is preliminary data.</text>
</comment>
<keyword evidence="1" id="KW-0472">Membrane</keyword>
<name>A0ABS2JQY3_9GAMM</name>
<protein>
    <submittedName>
        <fullName evidence="3">Zinc ribbon domain-containing protein</fullName>
    </submittedName>
</protein>
<proteinExistence type="predicted"/>
<accession>A0ABS2JQY3</accession>
<keyword evidence="1" id="KW-0812">Transmembrane</keyword>
<dbReference type="Proteomes" id="UP001430065">
    <property type="component" value="Unassembled WGS sequence"/>
</dbReference>
<keyword evidence="4" id="KW-1185">Reference proteome</keyword>
<keyword evidence="1" id="KW-1133">Transmembrane helix</keyword>
<dbReference type="RefSeq" id="WP_204635830.1">
    <property type="nucleotide sequence ID" value="NZ_JADIKC010000003.1"/>
</dbReference>